<proteinExistence type="predicted"/>
<organism evidence="1 2">
    <name type="scientific">Ancylostoma ceylanicum</name>
    <dbReference type="NCBI Taxonomy" id="53326"/>
    <lineage>
        <taxon>Eukaryota</taxon>
        <taxon>Metazoa</taxon>
        <taxon>Ecdysozoa</taxon>
        <taxon>Nematoda</taxon>
        <taxon>Chromadorea</taxon>
        <taxon>Rhabditida</taxon>
        <taxon>Rhabditina</taxon>
        <taxon>Rhabditomorpha</taxon>
        <taxon>Strongyloidea</taxon>
        <taxon>Ancylostomatidae</taxon>
        <taxon>Ancylostomatinae</taxon>
        <taxon>Ancylostoma</taxon>
    </lineage>
</organism>
<reference evidence="2" key="1">
    <citation type="journal article" date="2015" name="Nat. Genet.">
        <title>The genome and transcriptome of the zoonotic hookworm Ancylostoma ceylanicum identify infection-specific gene families.</title>
        <authorList>
            <person name="Schwarz E.M."/>
            <person name="Hu Y."/>
            <person name="Antoshechkin I."/>
            <person name="Miller M.M."/>
            <person name="Sternberg P.W."/>
            <person name="Aroian R.V."/>
        </authorList>
    </citation>
    <scope>NUCLEOTIDE SEQUENCE</scope>
    <source>
        <strain evidence="2">HY135</strain>
    </source>
</reference>
<evidence type="ECO:0000313" key="1">
    <source>
        <dbReference type="EMBL" id="EYC40709.1"/>
    </source>
</evidence>
<dbReference type="Proteomes" id="UP000024635">
    <property type="component" value="Unassembled WGS sequence"/>
</dbReference>
<sequence>MRWASAFNTKNVTIPPQTRFAKFICYRSYAEPIPDVLVADSMEPSYSNHPAQHHHLHCDEATFYFLGRGPIFSTIESNGRDNSTIDLRSKSVPDGLVTLKSGQRAPLPPCGVNPSNNFVTKASVR</sequence>
<accession>A0A016WLL3</accession>
<gene>
    <name evidence="1" type="primary">Acey_s0600.g485</name>
    <name evidence="1" type="ORF">Y032_0600g485</name>
</gene>
<name>A0A016WLL3_9BILA</name>
<protein>
    <submittedName>
        <fullName evidence="1">Uncharacterized protein</fullName>
    </submittedName>
</protein>
<comment type="caution">
    <text evidence="1">The sequence shown here is derived from an EMBL/GenBank/DDBJ whole genome shotgun (WGS) entry which is preliminary data.</text>
</comment>
<dbReference type="EMBL" id="JARK01000200">
    <property type="protein sequence ID" value="EYC40709.1"/>
    <property type="molecule type" value="Genomic_DNA"/>
</dbReference>
<dbReference type="AlphaFoldDB" id="A0A016WLL3"/>
<keyword evidence="2" id="KW-1185">Reference proteome</keyword>
<evidence type="ECO:0000313" key="2">
    <source>
        <dbReference type="Proteomes" id="UP000024635"/>
    </source>
</evidence>